<evidence type="ECO:0000313" key="6">
    <source>
        <dbReference type="EMBL" id="OWO99044.1"/>
    </source>
</evidence>
<dbReference type="InterPro" id="IPR051954">
    <property type="entry name" value="tRNA_methyltransferase_THADA"/>
</dbReference>
<feature type="domain" description="tRNA (32-2'-O)-methyltransferase regulator THADA-like TPR repeats region" evidence="4">
    <location>
        <begin position="257"/>
        <end position="554"/>
    </location>
</feature>
<dbReference type="InterPro" id="IPR019442">
    <property type="entry name" value="THADA/TRM732_DUF2428"/>
</dbReference>
<gene>
    <name evidence="6" type="ORF">B2J93_6621</name>
</gene>
<dbReference type="GO" id="GO:0005829">
    <property type="term" value="C:cytosol"/>
    <property type="evidence" value="ECO:0007669"/>
    <property type="project" value="TreeGrafter"/>
</dbReference>
<name>A0A218YUA3_9HELO</name>
<evidence type="ECO:0000256" key="2">
    <source>
        <dbReference type="ARBA" id="ARBA00022694"/>
    </source>
</evidence>
<organism evidence="6 7">
    <name type="scientific">Diplocarpon coronariae</name>
    <dbReference type="NCBI Taxonomy" id="2795749"/>
    <lineage>
        <taxon>Eukaryota</taxon>
        <taxon>Fungi</taxon>
        <taxon>Dikarya</taxon>
        <taxon>Ascomycota</taxon>
        <taxon>Pezizomycotina</taxon>
        <taxon>Leotiomycetes</taxon>
        <taxon>Helotiales</taxon>
        <taxon>Drepanopezizaceae</taxon>
        <taxon>Diplocarpon</taxon>
    </lineage>
</organism>
<sequence>MSGFVIGAGLQPSSEAPSDDRLILQWLESRPGNVQSDLIEKRLEVYLAIAAQPRQVSGNVCIKLCYFIEQCMKSKSPPIRNTIFSEKTCIELFEFYIEWNEKNQNRSMRQVMELISTMIIKNPSLETAHSIKKSILGRDISIITHQDAQPLVKPAFKSLESLMSKGTINAKDLLDAYPSTTLLAQEVSVEQENGVQSRLRAASVETSAWDGFFSAMFEWMTFPDISPAAGKFLVTIFRDLRTTSGNVKKGPSDTPPWQRWIRRGLGKHPEALENVKNYLLTPLFKFDKVGSLAFLEDLNKHNNTRSMNYQEMGAHSLLQLAAMETGKKAGLVEEPDTIQFQKASKKTSHVIILKEETIGALLTHESDTVRSVAFSVLVSSLSTVRPFSKAALVILRSNMHVLYSDTDAKFRNEIMSSTKHMIERLRGATSILVREVKNLYFEGKGGHDLPETQKQEWRQRQEAIKDMLFKHEEFISWYIEFLLLELIPTASYQRHITSLKAISVLLRSGILKNATTPAKASGNNTVWPYSVDFFTRGSLRLLMDLLLDPFEDVRSGATNILKLTSPTSFQRVFSEIQLQPGIESETADRDQAPTANGESHAQSPLRLLEEFIARAEELSKQTGRADHADGLARSYELFYTLQTSSKARMDVLYKLVQDLEGRVQIAERSLSQAVFDAPIHGAFAALTFVWDSVNHLKDFLNPVDFSNSEQLGNLQRRMVDCCWQIWGAVKGILCNDSPEGYLPQDLDEVNDLDTKDILSYSFRAVHDNLMRTLVNKIKLRLPSSDMQPLLSVEVFHQIGQLSFEQLSSLRHRGAFSTVTLTFAACCQMAVHPSFPPSTSILLVEWYQGALDCITTQVSTTRRSAGIPALVTGILSARAKFPSLSEVMEELIAMASAPVENLELDDTQLPQVHALNCVKDMVRNPTIRLQVEKYVARLFRLALESLRSENLADSIFGTSPSKTDIEDGWDGKSIKISYDRYPSLPETIVNLLQIGTGDTVLPALDFLRRAGPPSSKKDEIEGLVSGFLGHKAWQIRETAAHTLCSLTMSRSLAETIRLLSVGTTQSTNDRHGKLLAIKVVLGRRLPMAGTHSKRELSQILPVLVEQSKFDVEYASTTIVASHLEIFNSVLAFTLGVPTQNALFAELKEEICQSQLLKWNPKVEKVTNSADIYSSISATVSRGHVYALALENNTQSLPDALKLASRFGSDALIGALRCISDAWRSSKLEGLLSCLTAAYCKAIKDSSSLEVQKAAVEGLCDLLDGRMKAPYTNEMETIKSVLSLQLRAGRGTSSPAMSNLWTSLSGWLTFFEIIQRQTTTAENLSQILSSSTTLQSWSRVWVFLGKDSQDFDTRLAAAYAVSTFYTHLDNYYDSAGNEIPAVSSLLPSKFALYNILNDDDSDIRSLGAKAVSIMLRKSVVPQAATKALAERMLDQNGNRFLSYVVARMTGTPIDQLGNGLVVVKLEPAITQFDRASQVDNKLFIEEKQNLWIDEVQEATIWCKVFQMLPPKSFGENDTDNFRHNLIQALLTWVTDSVGLLNKIARKDGAIGWTSKPEVFAVLLRAIKCICSFLGYTWKNILPLTNKELDRNSDKNLGNMIHPEDISKIMKGLESFANVAVENDIHPVLIKTLLERDPLDPSLKRACGQNFSLIRNLTLVKDVKSPSTFESNS</sequence>
<dbReference type="Pfam" id="PF25150">
    <property type="entry name" value="TPR_Trm732"/>
    <property type="match status" value="1"/>
</dbReference>
<evidence type="ECO:0000313" key="7">
    <source>
        <dbReference type="Proteomes" id="UP000242519"/>
    </source>
</evidence>
<dbReference type="EMBL" id="MZNU01000371">
    <property type="protein sequence ID" value="OWO99044.1"/>
    <property type="molecule type" value="Genomic_DNA"/>
</dbReference>
<dbReference type="InterPro" id="IPR056843">
    <property type="entry name" value="THADA-like_TPR"/>
</dbReference>
<keyword evidence="2" id="KW-0819">tRNA processing</keyword>
<dbReference type="InterPro" id="IPR016024">
    <property type="entry name" value="ARM-type_fold"/>
</dbReference>
<reference evidence="6 7" key="1">
    <citation type="submission" date="2017-04" db="EMBL/GenBank/DDBJ databases">
        <title>Draft genome sequence of Marssonina coronaria NL1: causal agent of apple blotch.</title>
        <authorList>
            <person name="Cheng Q."/>
        </authorList>
    </citation>
    <scope>NUCLEOTIDE SEQUENCE [LARGE SCALE GENOMIC DNA]</scope>
    <source>
        <strain evidence="6 7">NL1</strain>
    </source>
</reference>
<dbReference type="SUPFAM" id="SSF48371">
    <property type="entry name" value="ARM repeat"/>
    <property type="match status" value="1"/>
</dbReference>
<dbReference type="Pfam" id="PF25151">
    <property type="entry name" value="TPR_Trm732_C"/>
    <property type="match status" value="1"/>
</dbReference>
<dbReference type="InterPro" id="IPR056842">
    <property type="entry name" value="THADA-like_TPR_C"/>
</dbReference>
<dbReference type="OrthoDB" id="73997at2759"/>
<dbReference type="STRING" id="503106.A0A218YUA3"/>
<comment type="similarity">
    <text evidence="1">Belongs to the THADA family.</text>
</comment>
<evidence type="ECO:0000256" key="1">
    <source>
        <dbReference type="ARBA" id="ARBA00010409"/>
    </source>
</evidence>
<dbReference type="PANTHER" id="PTHR14387">
    <property type="entry name" value="THADA/DEATH RECEPTOR INTERACTING PROTEIN"/>
    <property type="match status" value="1"/>
</dbReference>
<accession>A0A218YUA3</accession>
<feature type="domain" description="DUF2428" evidence="3">
    <location>
        <begin position="714"/>
        <end position="949"/>
    </location>
</feature>
<evidence type="ECO:0000259" key="3">
    <source>
        <dbReference type="Pfam" id="PF10350"/>
    </source>
</evidence>
<dbReference type="GO" id="GO:0030488">
    <property type="term" value="P:tRNA methylation"/>
    <property type="evidence" value="ECO:0007669"/>
    <property type="project" value="TreeGrafter"/>
</dbReference>
<keyword evidence="7" id="KW-1185">Reference proteome</keyword>
<dbReference type="Proteomes" id="UP000242519">
    <property type="component" value="Unassembled WGS sequence"/>
</dbReference>
<evidence type="ECO:0000259" key="5">
    <source>
        <dbReference type="Pfam" id="PF25151"/>
    </source>
</evidence>
<dbReference type="Pfam" id="PF10350">
    <property type="entry name" value="DUF2428"/>
    <property type="match status" value="1"/>
</dbReference>
<dbReference type="FunCoup" id="A0A218YUA3">
    <property type="interactions" value="23"/>
</dbReference>
<dbReference type="Pfam" id="PF26523">
    <property type="entry name" value="Trm732_C"/>
    <property type="match status" value="1"/>
</dbReference>
<comment type="caution">
    <text evidence="6">The sequence shown here is derived from an EMBL/GenBank/DDBJ whole genome shotgun (WGS) entry which is preliminary data.</text>
</comment>
<feature type="domain" description="tRNA (32-2'-O)-methyltransferase regulator THADA-like C-terminal TPR repeats region" evidence="5">
    <location>
        <begin position="950"/>
        <end position="1077"/>
    </location>
</feature>
<proteinExistence type="inferred from homology"/>
<dbReference type="InParanoid" id="A0A218YUA3"/>
<evidence type="ECO:0000259" key="4">
    <source>
        <dbReference type="Pfam" id="PF25150"/>
    </source>
</evidence>
<protein>
    <submittedName>
        <fullName evidence="6">HEAT repeat protein</fullName>
    </submittedName>
</protein>
<dbReference type="PANTHER" id="PTHR14387:SF0">
    <property type="entry name" value="DUF2428 DOMAIN-CONTAINING PROTEIN"/>
    <property type="match status" value="1"/>
</dbReference>